<proteinExistence type="predicted"/>
<keyword evidence="2" id="KW-0812">Transmembrane</keyword>
<evidence type="ECO:0008006" key="5">
    <source>
        <dbReference type="Google" id="ProtNLM"/>
    </source>
</evidence>
<name>A0ABD2WY02_9HYME</name>
<reference evidence="3 4" key="1">
    <citation type="journal article" date="2024" name="bioRxiv">
        <title>A reference genome for Trichogramma kaykai: A tiny desert-dwelling parasitoid wasp with competing sex-ratio distorters.</title>
        <authorList>
            <person name="Culotta J."/>
            <person name="Lindsey A.R."/>
        </authorList>
    </citation>
    <scope>NUCLEOTIDE SEQUENCE [LARGE SCALE GENOMIC DNA]</scope>
    <source>
        <strain evidence="3 4">KSX58</strain>
    </source>
</reference>
<keyword evidence="2" id="KW-1133">Transmembrane helix</keyword>
<feature type="compositionally biased region" description="Low complexity" evidence="1">
    <location>
        <begin position="96"/>
        <end position="113"/>
    </location>
</feature>
<keyword evidence="4" id="KW-1185">Reference proteome</keyword>
<organism evidence="3 4">
    <name type="scientific">Trichogramma kaykai</name>
    <dbReference type="NCBI Taxonomy" id="54128"/>
    <lineage>
        <taxon>Eukaryota</taxon>
        <taxon>Metazoa</taxon>
        <taxon>Ecdysozoa</taxon>
        <taxon>Arthropoda</taxon>
        <taxon>Hexapoda</taxon>
        <taxon>Insecta</taxon>
        <taxon>Pterygota</taxon>
        <taxon>Neoptera</taxon>
        <taxon>Endopterygota</taxon>
        <taxon>Hymenoptera</taxon>
        <taxon>Apocrita</taxon>
        <taxon>Proctotrupomorpha</taxon>
        <taxon>Chalcidoidea</taxon>
        <taxon>Trichogrammatidae</taxon>
        <taxon>Trichogramma</taxon>
    </lineage>
</organism>
<dbReference type="Proteomes" id="UP001627154">
    <property type="component" value="Unassembled WGS sequence"/>
</dbReference>
<gene>
    <name evidence="3" type="ORF">TKK_008234</name>
</gene>
<comment type="caution">
    <text evidence="3">The sequence shown here is derived from an EMBL/GenBank/DDBJ whole genome shotgun (WGS) entry which is preliminary data.</text>
</comment>
<evidence type="ECO:0000256" key="2">
    <source>
        <dbReference type="SAM" id="Phobius"/>
    </source>
</evidence>
<sequence length="266" mass="29702">MAFNDGTIATFTTERIISSIIDKYDRPTDFHRPESFTDYDDVHQFDVEPVLHTYPSKKFLVPTSTTITKTTTMTTPTPITTARSVTIASTTTSTVKPIIRSSTTKSKPTSPKPDANQSSHAGQLFDYLPIDLLKKVHKTLKYQPATIKGKIKFLKAFEQTLIGEIKTRLNEALSVGPSRKPRDARGDWGHDESIGFPSLEGTLMAISFLTFAVYLVRLVMLLFRNVGGTGTAPIFIGRKKRSSDLHIEDTERILGYLSHPFDPDYS</sequence>
<dbReference type="EMBL" id="JBJJXI010000060">
    <property type="protein sequence ID" value="KAL3398004.1"/>
    <property type="molecule type" value="Genomic_DNA"/>
</dbReference>
<evidence type="ECO:0000313" key="4">
    <source>
        <dbReference type="Proteomes" id="UP001627154"/>
    </source>
</evidence>
<evidence type="ECO:0000256" key="1">
    <source>
        <dbReference type="SAM" id="MobiDB-lite"/>
    </source>
</evidence>
<dbReference type="AlphaFoldDB" id="A0ABD2WY02"/>
<evidence type="ECO:0000313" key="3">
    <source>
        <dbReference type="EMBL" id="KAL3398004.1"/>
    </source>
</evidence>
<accession>A0ABD2WY02</accession>
<keyword evidence="2" id="KW-0472">Membrane</keyword>
<feature type="region of interest" description="Disordered" evidence="1">
    <location>
        <begin position="96"/>
        <end position="120"/>
    </location>
</feature>
<protein>
    <recommendedName>
        <fullName evidence="5">BESS domain-containing protein</fullName>
    </recommendedName>
</protein>
<feature type="transmembrane region" description="Helical" evidence="2">
    <location>
        <begin position="203"/>
        <end position="223"/>
    </location>
</feature>